<protein>
    <recommendedName>
        <fullName evidence="4">sphingomyelin phosphodiesterase</fullName>
        <ecNumber evidence="4">3.1.4.12</ecNumber>
    </recommendedName>
</protein>
<dbReference type="InterPro" id="IPR036691">
    <property type="entry name" value="Endo/exonu/phosph_ase_sf"/>
</dbReference>
<organism evidence="16 17">
    <name type="scientific">Ornithorhynchus anatinus</name>
    <name type="common">Duckbill platypus</name>
    <dbReference type="NCBI Taxonomy" id="9258"/>
    <lineage>
        <taxon>Eukaryota</taxon>
        <taxon>Metazoa</taxon>
        <taxon>Chordata</taxon>
        <taxon>Craniata</taxon>
        <taxon>Vertebrata</taxon>
        <taxon>Euteleostomi</taxon>
        <taxon>Mammalia</taxon>
        <taxon>Monotremata</taxon>
        <taxon>Ornithorhynchidae</taxon>
        <taxon>Ornithorhynchus</taxon>
    </lineage>
</organism>
<dbReference type="GO" id="GO:0016020">
    <property type="term" value="C:membrane"/>
    <property type="evidence" value="ECO:0007669"/>
    <property type="project" value="GOC"/>
</dbReference>
<evidence type="ECO:0000256" key="4">
    <source>
        <dbReference type="ARBA" id="ARBA00012369"/>
    </source>
</evidence>
<dbReference type="Pfam" id="PF03372">
    <property type="entry name" value="Exo_endo_phos"/>
    <property type="match status" value="1"/>
</dbReference>
<dbReference type="OMA" id="LGCWAPA"/>
<keyword evidence="14" id="KW-0472">Membrane</keyword>
<dbReference type="HOGENOM" id="CLU_028243_0_0_1"/>
<evidence type="ECO:0000256" key="5">
    <source>
        <dbReference type="ARBA" id="ARBA00022801"/>
    </source>
</evidence>
<sequence length="563" mass="61566">MEGNWKGGRLWTNRTVNATPLRKECVWGPEHLSFVRAGKIRTPVGIPTSRTPEDPAPLGPRPPGTRRDPLDAMCPPTQGGLRISPFGHVSLLVLHRLSRALLFPSYWALDRFLVWGRPDSWGCRAIGLHLLSALLGAAVGLLLLSATLPLALPGLLLWLPLQPRRRPFCYAPPPGGWQPPAPWRPSTDPPRAFGFLTANLCLFSDGLARFSNLRHSQRRAKEAARVFEKWSRGGGKGSAYGTTDGSPRREPRGPGEVLATLPGRLDFVCLQEMFDLRAEDRLVRQLGPALGHVLYDVGAAGLRPGLRLKLLGSGLLLASRYPLLAARFLPFPNGCREDALASKGLLSAQVQLGTLDQRRIVGFLHCTHLHAPEGDGSVRSEQLSLVLEWAEQFEAENSKGGDAVAFSVFMGDLNFDNCSPDDALEQKHNVFSCFTDPCRLGPCSEQPWALGTLLNIKFLHHSVVSCPKELKSALEEEDGRRTFLDHRPTTGIPLTPWQGRRIDYILYQQGRPSQGQPGPVLTATVKHMTFSTALAGLTDHLAVGLELQVAPAAFDPHAPGKTT</sequence>
<dbReference type="eggNOG" id="ENOG502QVRH">
    <property type="taxonomic scope" value="Eukaryota"/>
</dbReference>
<dbReference type="AlphaFoldDB" id="F6WVX2"/>
<keyword evidence="6" id="KW-0443">Lipid metabolism</keyword>
<evidence type="ECO:0000256" key="1">
    <source>
        <dbReference type="ARBA" id="ARBA00004760"/>
    </source>
</evidence>
<evidence type="ECO:0000256" key="8">
    <source>
        <dbReference type="ARBA" id="ARBA00047675"/>
    </source>
</evidence>
<keyword evidence="14" id="KW-1133">Transmembrane helix</keyword>
<evidence type="ECO:0000313" key="16">
    <source>
        <dbReference type="Ensembl" id="ENSOANP00000023836.3"/>
    </source>
</evidence>
<evidence type="ECO:0000256" key="13">
    <source>
        <dbReference type="SAM" id="MobiDB-lite"/>
    </source>
</evidence>
<evidence type="ECO:0000256" key="14">
    <source>
        <dbReference type="SAM" id="Phobius"/>
    </source>
</evidence>
<dbReference type="EC" id="3.1.4.12" evidence="4"/>
<dbReference type="GeneTree" id="ENSGT00400000022168"/>
<comment type="catalytic activity">
    <reaction evidence="12">
        <text>N-(hexadecanoyl)-sphing-4-enine-1-phosphocholine + H2O = N-hexadecanoylsphing-4-enine + phosphocholine + H(+)</text>
        <dbReference type="Rhea" id="RHEA:45644"/>
        <dbReference type="ChEBI" id="CHEBI:15377"/>
        <dbReference type="ChEBI" id="CHEBI:15378"/>
        <dbReference type="ChEBI" id="CHEBI:72959"/>
        <dbReference type="ChEBI" id="CHEBI:78646"/>
        <dbReference type="ChEBI" id="CHEBI:295975"/>
    </reaction>
    <physiologicalReaction direction="left-to-right" evidence="12">
        <dbReference type="Rhea" id="RHEA:45645"/>
    </physiologicalReaction>
</comment>
<name>F6WVX2_ORNAN</name>
<keyword evidence="17" id="KW-1185">Reference proteome</keyword>
<comment type="catalytic activity">
    <reaction evidence="8">
        <text>a sphingosylphosphocholine + H2O = a sphingoid base + phosphocholine + H(+)</text>
        <dbReference type="Rhea" id="RHEA:45296"/>
        <dbReference type="ChEBI" id="CHEBI:15377"/>
        <dbReference type="ChEBI" id="CHEBI:15378"/>
        <dbReference type="ChEBI" id="CHEBI:84410"/>
        <dbReference type="ChEBI" id="CHEBI:85171"/>
        <dbReference type="ChEBI" id="CHEBI:295975"/>
    </reaction>
    <physiologicalReaction direction="left-to-right" evidence="8">
        <dbReference type="Rhea" id="RHEA:45297"/>
    </physiologicalReaction>
</comment>
<comment type="similarity">
    <text evidence="3">Belongs to the neutral sphingomyelinase family.</text>
</comment>
<feature type="transmembrane region" description="Helical" evidence="14">
    <location>
        <begin position="134"/>
        <end position="159"/>
    </location>
</feature>
<dbReference type="InParanoid" id="F6WVX2"/>
<dbReference type="InterPro" id="IPR017766">
    <property type="entry name" value="Sphingomyelinase/PLipase_C"/>
</dbReference>
<feature type="compositionally biased region" description="Pro residues" evidence="13">
    <location>
        <begin position="54"/>
        <end position="63"/>
    </location>
</feature>
<proteinExistence type="inferred from homology"/>
<evidence type="ECO:0000313" key="17">
    <source>
        <dbReference type="Proteomes" id="UP000002279"/>
    </source>
</evidence>
<dbReference type="Proteomes" id="UP000002279">
    <property type="component" value="Chromosome 4"/>
</dbReference>
<dbReference type="GO" id="GO:0005576">
    <property type="term" value="C:extracellular region"/>
    <property type="evidence" value="ECO:0007669"/>
    <property type="project" value="InterPro"/>
</dbReference>
<evidence type="ECO:0000256" key="6">
    <source>
        <dbReference type="ARBA" id="ARBA00022919"/>
    </source>
</evidence>
<comment type="pathway">
    <text evidence="2">Sphingolipid metabolism.</text>
</comment>
<evidence type="ECO:0000256" key="2">
    <source>
        <dbReference type="ARBA" id="ARBA00004991"/>
    </source>
</evidence>
<dbReference type="CDD" id="cd09078">
    <property type="entry name" value="nSMase"/>
    <property type="match status" value="1"/>
</dbReference>
<evidence type="ECO:0000256" key="12">
    <source>
        <dbReference type="ARBA" id="ARBA00049371"/>
    </source>
</evidence>
<evidence type="ECO:0000256" key="3">
    <source>
        <dbReference type="ARBA" id="ARBA00006335"/>
    </source>
</evidence>
<reference evidence="16" key="2">
    <citation type="submission" date="2025-08" db="UniProtKB">
        <authorList>
            <consortium name="Ensembl"/>
        </authorList>
    </citation>
    <scope>IDENTIFICATION</scope>
    <source>
        <strain evidence="16">Glennie</strain>
    </source>
</reference>
<dbReference type="GO" id="GO:0004767">
    <property type="term" value="F:sphingomyelin phosphodiesterase activity"/>
    <property type="evidence" value="ECO:0007669"/>
    <property type="project" value="UniProtKB-EC"/>
</dbReference>
<dbReference type="SUPFAM" id="SSF56219">
    <property type="entry name" value="DNase I-like"/>
    <property type="match status" value="1"/>
</dbReference>
<dbReference type="PANTHER" id="PTHR16320:SF9">
    <property type="entry name" value="SPHINGOMYELIN PHOSPHODIESTERASE 5"/>
    <property type="match status" value="1"/>
</dbReference>
<keyword evidence="14" id="KW-0812">Transmembrane</keyword>
<gene>
    <name evidence="16" type="primary">LOC100092411</name>
</gene>
<reference evidence="16 17" key="1">
    <citation type="journal article" date="2008" name="Nature">
        <title>Genome analysis of the platypus reveals unique signatures of evolution.</title>
        <authorList>
            <person name="Warren W.C."/>
            <person name="Hillier L.W."/>
            <person name="Marshall Graves J.A."/>
            <person name="Birney E."/>
            <person name="Ponting C.P."/>
            <person name="Grutzner F."/>
            <person name="Belov K."/>
            <person name="Miller W."/>
            <person name="Clarke L."/>
            <person name="Chinwalla A.T."/>
            <person name="Yang S.P."/>
            <person name="Heger A."/>
            <person name="Locke D.P."/>
            <person name="Miethke P."/>
            <person name="Waters P.D."/>
            <person name="Veyrunes F."/>
            <person name="Fulton L."/>
            <person name="Fulton B."/>
            <person name="Graves T."/>
            <person name="Wallis J."/>
            <person name="Puente X.S."/>
            <person name="Lopez-Otin C."/>
            <person name="Ordonez G.R."/>
            <person name="Eichler E.E."/>
            <person name="Chen L."/>
            <person name="Cheng Z."/>
            <person name="Deakin J.E."/>
            <person name="Alsop A."/>
            <person name="Thompson K."/>
            <person name="Kirby P."/>
            <person name="Papenfuss A.T."/>
            <person name="Wakefield M.J."/>
            <person name="Olender T."/>
            <person name="Lancet D."/>
            <person name="Huttley G.A."/>
            <person name="Smit A.F."/>
            <person name="Pask A."/>
            <person name="Temple-Smith P."/>
            <person name="Batzer M.A."/>
            <person name="Walker J.A."/>
            <person name="Konkel M.K."/>
            <person name="Harris R.S."/>
            <person name="Whittington C.M."/>
            <person name="Wong E.S."/>
            <person name="Gemmell N.J."/>
            <person name="Buschiazzo E."/>
            <person name="Vargas Jentzsch I.M."/>
            <person name="Merkel A."/>
            <person name="Schmitz J."/>
            <person name="Zemann A."/>
            <person name="Churakov G."/>
            <person name="Kriegs J.O."/>
            <person name="Brosius J."/>
            <person name="Murchison E.P."/>
            <person name="Sachidanandam R."/>
            <person name="Smith C."/>
            <person name="Hannon G.J."/>
            <person name="Tsend-Ayush E."/>
            <person name="McMillan D."/>
            <person name="Attenborough R."/>
            <person name="Rens W."/>
            <person name="Ferguson-Smith M."/>
            <person name="Lefevre C.M."/>
            <person name="Sharp J.A."/>
            <person name="Nicholas K.R."/>
            <person name="Ray D.A."/>
            <person name="Kube M."/>
            <person name="Reinhardt R."/>
            <person name="Pringle T.H."/>
            <person name="Taylor J."/>
            <person name="Jones R.C."/>
            <person name="Nixon B."/>
            <person name="Dacheux J.L."/>
            <person name="Niwa H."/>
            <person name="Sekita Y."/>
            <person name="Huang X."/>
            <person name="Stark A."/>
            <person name="Kheradpour P."/>
            <person name="Kellis M."/>
            <person name="Flicek P."/>
            <person name="Chen Y."/>
            <person name="Webber C."/>
            <person name="Hardison R."/>
            <person name="Nelson J."/>
            <person name="Hallsworth-Pepin K."/>
            <person name="Delehaunty K."/>
            <person name="Markovic C."/>
            <person name="Minx P."/>
            <person name="Feng Y."/>
            <person name="Kremitzki C."/>
            <person name="Mitreva M."/>
            <person name="Glasscock J."/>
            <person name="Wylie T."/>
            <person name="Wohldmann P."/>
            <person name="Thiru P."/>
            <person name="Nhan M.N."/>
            <person name="Pohl C.S."/>
            <person name="Smith S.M."/>
            <person name="Hou S."/>
            <person name="Nefedov M."/>
            <person name="de Jong P.J."/>
            <person name="Renfree M.B."/>
            <person name="Mardis E.R."/>
            <person name="Wilson R.K."/>
        </authorList>
    </citation>
    <scope>NUCLEOTIDE SEQUENCE [LARGE SCALE GENOMIC DNA]</scope>
    <source>
        <strain evidence="16 17">Glennie</strain>
    </source>
</reference>
<dbReference type="GO" id="GO:0004620">
    <property type="term" value="F:phospholipase activity"/>
    <property type="evidence" value="ECO:0000318"/>
    <property type="project" value="GO_Central"/>
</dbReference>
<dbReference type="GO" id="GO:0005737">
    <property type="term" value="C:cytoplasm"/>
    <property type="evidence" value="ECO:0000318"/>
    <property type="project" value="GO_Central"/>
</dbReference>
<comment type="catalytic activity">
    <reaction evidence="10">
        <text>an N-(acyl)-sphingosylphosphocholine + H2O = an N-acyl-sphingoid base + phosphocholine + H(+)</text>
        <dbReference type="Rhea" id="RHEA:45300"/>
        <dbReference type="ChEBI" id="CHEBI:15377"/>
        <dbReference type="ChEBI" id="CHEBI:15378"/>
        <dbReference type="ChEBI" id="CHEBI:64583"/>
        <dbReference type="ChEBI" id="CHEBI:83273"/>
        <dbReference type="ChEBI" id="CHEBI:295975"/>
    </reaction>
    <physiologicalReaction direction="left-to-right" evidence="10">
        <dbReference type="Rhea" id="RHEA:45301"/>
    </physiologicalReaction>
</comment>
<keyword evidence="5" id="KW-0378">Hydrolase</keyword>
<evidence type="ECO:0000256" key="7">
    <source>
        <dbReference type="ARBA" id="ARBA00047268"/>
    </source>
</evidence>
<dbReference type="Gene3D" id="3.60.10.10">
    <property type="entry name" value="Endonuclease/exonuclease/phosphatase"/>
    <property type="match status" value="1"/>
</dbReference>
<reference evidence="16" key="3">
    <citation type="submission" date="2025-09" db="UniProtKB">
        <authorList>
            <consortium name="Ensembl"/>
        </authorList>
    </citation>
    <scope>IDENTIFICATION</scope>
    <source>
        <strain evidence="16">Glennie</strain>
    </source>
</reference>
<evidence type="ECO:0000256" key="11">
    <source>
        <dbReference type="ARBA" id="ARBA00049346"/>
    </source>
</evidence>
<comment type="pathway">
    <text evidence="1">Lipid metabolism; sphingolipid metabolism.</text>
</comment>
<comment type="catalytic activity">
    <reaction evidence="7">
        <text>a sphingomyelin + H2O = phosphocholine + an N-acylsphing-4-enine + H(+)</text>
        <dbReference type="Rhea" id="RHEA:19253"/>
        <dbReference type="ChEBI" id="CHEBI:15377"/>
        <dbReference type="ChEBI" id="CHEBI:15378"/>
        <dbReference type="ChEBI" id="CHEBI:17636"/>
        <dbReference type="ChEBI" id="CHEBI:52639"/>
        <dbReference type="ChEBI" id="CHEBI:295975"/>
        <dbReference type="EC" id="3.1.4.12"/>
    </reaction>
    <physiologicalReaction direction="left-to-right" evidence="7">
        <dbReference type="Rhea" id="RHEA:19254"/>
    </physiologicalReaction>
</comment>
<feature type="region of interest" description="Disordered" evidence="13">
    <location>
        <begin position="231"/>
        <end position="254"/>
    </location>
</feature>
<dbReference type="PANTHER" id="PTHR16320">
    <property type="entry name" value="SPHINGOMYELINASE FAMILY MEMBER"/>
    <property type="match status" value="1"/>
</dbReference>
<comment type="catalytic activity">
    <reaction evidence="11">
        <text>1-O-octadecyl-sn-glycero-3-phosphocholine + H2O = 1-O-octadecyl-sn-glycerol + phosphocholine + H(+)</text>
        <dbReference type="Rhea" id="RHEA:39923"/>
        <dbReference type="ChEBI" id="CHEBI:15377"/>
        <dbReference type="ChEBI" id="CHEBI:15378"/>
        <dbReference type="ChEBI" id="CHEBI:74001"/>
        <dbReference type="ChEBI" id="CHEBI:75216"/>
        <dbReference type="ChEBI" id="CHEBI:295975"/>
    </reaction>
    <physiologicalReaction direction="left-to-right" evidence="11">
        <dbReference type="Rhea" id="RHEA:39924"/>
    </physiologicalReaction>
</comment>
<dbReference type="GO" id="GO:0006684">
    <property type="term" value="P:sphingomyelin metabolic process"/>
    <property type="evidence" value="ECO:0000318"/>
    <property type="project" value="GO_Central"/>
</dbReference>
<dbReference type="InterPro" id="IPR038772">
    <property type="entry name" value="Sph/SMPD2-like"/>
</dbReference>
<dbReference type="UniPathway" id="UPA00222"/>
<dbReference type="InterPro" id="IPR005135">
    <property type="entry name" value="Endo/exonuclease/phosphatase"/>
</dbReference>
<dbReference type="Bgee" id="ENSOANG00000015137">
    <property type="expression patterns" value="Expressed in testis and 7 other cell types or tissues"/>
</dbReference>
<evidence type="ECO:0000256" key="9">
    <source>
        <dbReference type="ARBA" id="ARBA00048209"/>
    </source>
</evidence>
<evidence type="ECO:0000256" key="10">
    <source>
        <dbReference type="ARBA" id="ARBA00048325"/>
    </source>
</evidence>
<comment type="catalytic activity">
    <reaction evidence="9">
        <text>1-hexadecanoyl-sn-glycero-3-phosphocholine + H2O = 1-hexadecanoyl-sn-glycerol + phosphocholine + H(+)</text>
        <dbReference type="Rhea" id="RHEA:41119"/>
        <dbReference type="ChEBI" id="CHEBI:15377"/>
        <dbReference type="ChEBI" id="CHEBI:15378"/>
        <dbReference type="ChEBI" id="CHEBI:72998"/>
        <dbReference type="ChEBI" id="CHEBI:75542"/>
        <dbReference type="ChEBI" id="CHEBI:295975"/>
    </reaction>
    <physiologicalReaction direction="left-to-right" evidence="9">
        <dbReference type="Rhea" id="RHEA:41120"/>
    </physiologicalReaction>
</comment>
<feature type="domain" description="Endonuclease/exonuclease/phosphatase" evidence="15">
    <location>
        <begin position="263"/>
        <end position="509"/>
    </location>
</feature>
<dbReference type="Ensembl" id="ENSOANT00000023840.3">
    <property type="protein sequence ID" value="ENSOANP00000023836.3"/>
    <property type="gene ID" value="ENSOANG00000015137.3"/>
</dbReference>
<feature type="region of interest" description="Disordered" evidence="13">
    <location>
        <begin position="44"/>
        <end position="69"/>
    </location>
</feature>
<keyword evidence="6" id="KW-0746">Sphingolipid metabolism</keyword>
<accession>F6WVX2</accession>
<evidence type="ECO:0000259" key="15">
    <source>
        <dbReference type="Pfam" id="PF03372"/>
    </source>
</evidence>